<proteinExistence type="predicted"/>
<accession>A0A1I5V7B9</accession>
<keyword evidence="1" id="KW-0732">Signal</keyword>
<feature type="signal peptide" evidence="1">
    <location>
        <begin position="1"/>
        <end position="19"/>
    </location>
</feature>
<gene>
    <name evidence="2" type="ORF">SAMN04515668_1226</name>
</gene>
<reference evidence="3" key="1">
    <citation type="submission" date="2016-10" db="EMBL/GenBank/DDBJ databases">
        <authorList>
            <person name="Varghese N."/>
            <person name="Submissions S."/>
        </authorList>
    </citation>
    <scope>NUCLEOTIDE SEQUENCE [LARGE SCALE GENOMIC DNA]</scope>
    <source>
        <strain evidence="3">OR362-8,ATCC BAA-1266,JCM 13504</strain>
    </source>
</reference>
<evidence type="ECO:0000256" key="1">
    <source>
        <dbReference type="SAM" id="SignalP"/>
    </source>
</evidence>
<sequence length="321" mass="35795">MFMRSGSLLLIPAVLLIGAQCSSTPNTDTPPAQAAPLPPEFGSYWFQGKAELTSYDLTQARYGELHKGEAVLVFVTEDFSRKKQVKLDNPAANPADRLPVLKLNFNKKFNTGVYPYSIVTSTFTPLDLAKDPHTPKVSLSVQEWCGHVFTQLNLGPKGYNISQKSYFESEGDNETKLETTLLEDELWNRIRLNPTGLPIGNIKLVPSTAFARLQHLPLRPEAATASLRPAPSNQQSAGGTPSQAYTIAYAGHKQHTLSIYFEQAFPHRILGWEETYLDGPGTPQPRLLTTRATRRRSIMLDYWRTHNNADVAWRDSLGLAR</sequence>
<dbReference type="OrthoDB" id="5496093at2"/>
<organism evidence="2 3">
    <name type="scientific">Hymenobacter arizonensis</name>
    <name type="common">Siccationidurans arizonensis</name>
    <dbReference type="NCBI Taxonomy" id="1227077"/>
    <lineage>
        <taxon>Bacteria</taxon>
        <taxon>Pseudomonadati</taxon>
        <taxon>Bacteroidota</taxon>
        <taxon>Cytophagia</taxon>
        <taxon>Cytophagales</taxon>
        <taxon>Hymenobacteraceae</taxon>
        <taxon>Hymenobacter</taxon>
    </lineage>
</organism>
<feature type="chain" id="PRO_5011676678" description="Septum formation inhibitor Maf" evidence="1">
    <location>
        <begin position="20"/>
        <end position="321"/>
    </location>
</feature>
<dbReference type="EMBL" id="FOXS01000001">
    <property type="protein sequence ID" value="SFQ03378.1"/>
    <property type="molecule type" value="Genomic_DNA"/>
</dbReference>
<evidence type="ECO:0000313" key="2">
    <source>
        <dbReference type="EMBL" id="SFQ03378.1"/>
    </source>
</evidence>
<dbReference type="Proteomes" id="UP000199029">
    <property type="component" value="Unassembled WGS sequence"/>
</dbReference>
<dbReference type="STRING" id="1227077.SAMN04515668_1226"/>
<keyword evidence="3" id="KW-1185">Reference proteome</keyword>
<protein>
    <recommendedName>
        <fullName evidence="4">Septum formation inhibitor Maf</fullName>
    </recommendedName>
</protein>
<name>A0A1I5V7B9_HYMAR</name>
<evidence type="ECO:0000313" key="3">
    <source>
        <dbReference type="Proteomes" id="UP000199029"/>
    </source>
</evidence>
<dbReference type="AlphaFoldDB" id="A0A1I5V7B9"/>
<evidence type="ECO:0008006" key="4">
    <source>
        <dbReference type="Google" id="ProtNLM"/>
    </source>
</evidence>